<sequence>MTADQAAARQASVDNTHTELLHELERAHVIIRNALLIMSPCQLMVWTERNARDGVAGQCLSRAGERAATIARAGGTVR</sequence>
<organism evidence="1 2">
    <name type="scientific">Cupriavidus gilardii</name>
    <dbReference type="NCBI Taxonomy" id="82541"/>
    <lineage>
        <taxon>Bacteria</taxon>
        <taxon>Pseudomonadati</taxon>
        <taxon>Pseudomonadota</taxon>
        <taxon>Betaproteobacteria</taxon>
        <taxon>Burkholderiales</taxon>
        <taxon>Burkholderiaceae</taxon>
        <taxon>Cupriavidus</taxon>
    </lineage>
</organism>
<keyword evidence="2" id="KW-1185">Reference proteome</keyword>
<evidence type="ECO:0000313" key="2">
    <source>
        <dbReference type="Proteomes" id="UP001056648"/>
    </source>
</evidence>
<dbReference type="EMBL" id="CP098736">
    <property type="protein sequence ID" value="USE78941.1"/>
    <property type="molecule type" value="Genomic_DNA"/>
</dbReference>
<evidence type="ECO:0000313" key="1">
    <source>
        <dbReference type="EMBL" id="USE78941.1"/>
    </source>
</evidence>
<dbReference type="Proteomes" id="UP001056648">
    <property type="component" value="Chromosome 2"/>
</dbReference>
<dbReference type="RefSeq" id="WP_252252677.1">
    <property type="nucleotide sequence ID" value="NZ_CP098736.1"/>
</dbReference>
<proteinExistence type="predicted"/>
<protein>
    <submittedName>
        <fullName evidence="1">Uncharacterized protein</fullName>
    </submittedName>
</protein>
<reference evidence="1" key="1">
    <citation type="submission" date="2022-06" db="EMBL/GenBank/DDBJ databases">
        <title>Complete genome sequence and characterization of Cupriavidus gilardii QJ1 isolated from contaminating cells.</title>
        <authorList>
            <person name="Qi J."/>
        </authorList>
    </citation>
    <scope>NUCLEOTIDE SEQUENCE</scope>
    <source>
        <strain evidence="1">QJ1</strain>
    </source>
</reference>
<gene>
    <name evidence="1" type="ORF">NDR89_20100</name>
</gene>
<accession>A0ABY4VPG1</accession>
<name>A0ABY4VPG1_9BURK</name>